<dbReference type="CDD" id="cd00130">
    <property type="entry name" value="PAS"/>
    <property type="match status" value="1"/>
</dbReference>
<gene>
    <name evidence="25" type="primary">degS_14</name>
    <name evidence="25" type="ORF">GALL_170620</name>
</gene>
<dbReference type="SMART" id="SM00387">
    <property type="entry name" value="HATPase_c"/>
    <property type="match status" value="1"/>
</dbReference>
<evidence type="ECO:0000256" key="11">
    <source>
        <dbReference type="ARBA" id="ARBA00022723"/>
    </source>
</evidence>
<evidence type="ECO:0000256" key="14">
    <source>
        <dbReference type="ARBA" id="ARBA00022777"/>
    </source>
</evidence>
<sequence length="412" mass="45760">MDRLLRWSMFGGVLLLAWGQAVGAGDHSPFLAGIGAGHGFILLAALAPARFAWFGRRSRTSRLGETTSRFLETQRIAHLGSWEWEVSSGKVFWSDESYRIFGLLPGSVAPSYQLFLELVHPDDRETVERHAQQSYENCAPYSIEYRILRADGEVRHLLSQAELVTGRQGRIERMVGTNLDITERKRDELALLNSRQQLRAMAAYHEGLLEEERKHIAREVHDELGQLLTALKMDISLLRLRFGGDPALQRKAEEMRVLVDRTLDVVRHVASNLRPAALDHGIVPAIEWLAEDFGHRWEIACEVTVRGCDIVLDDAQATAVFRVVQESLTNVARHAQASAVAIALSGNASGLQLRVQDNGCGFDSAVVRRAQGFGLLGMRERVLALGGKLHIDSVPGKGTSVVIDLPCRDRQP</sequence>
<keyword evidence="10 21" id="KW-0812">Transmembrane</keyword>
<keyword evidence="11" id="KW-0479">Metal-binding</keyword>
<evidence type="ECO:0000259" key="24">
    <source>
        <dbReference type="PROSITE" id="PS50113"/>
    </source>
</evidence>
<evidence type="ECO:0000256" key="20">
    <source>
        <dbReference type="ARBA" id="ARBA00030800"/>
    </source>
</evidence>
<evidence type="ECO:0000256" key="6">
    <source>
        <dbReference type="ARBA" id="ARBA00022485"/>
    </source>
</evidence>
<evidence type="ECO:0000256" key="16">
    <source>
        <dbReference type="ARBA" id="ARBA00023004"/>
    </source>
</evidence>
<keyword evidence="14 25" id="KW-0418">Kinase</keyword>
<dbReference type="GO" id="GO:0005886">
    <property type="term" value="C:plasma membrane"/>
    <property type="evidence" value="ECO:0007669"/>
    <property type="project" value="UniProtKB-SubCell"/>
</dbReference>
<dbReference type="GO" id="GO:0046983">
    <property type="term" value="F:protein dimerization activity"/>
    <property type="evidence" value="ECO:0007669"/>
    <property type="project" value="InterPro"/>
</dbReference>
<dbReference type="Gene3D" id="3.30.450.20">
    <property type="entry name" value="PAS domain"/>
    <property type="match status" value="1"/>
</dbReference>
<evidence type="ECO:0000256" key="17">
    <source>
        <dbReference type="ARBA" id="ARBA00023014"/>
    </source>
</evidence>
<dbReference type="InterPro" id="IPR013655">
    <property type="entry name" value="PAS_fold_3"/>
</dbReference>
<comment type="caution">
    <text evidence="25">The sequence shown here is derived from an EMBL/GenBank/DDBJ whole genome shotgun (WGS) entry which is preliminary data.</text>
</comment>
<evidence type="ECO:0000313" key="25">
    <source>
        <dbReference type="EMBL" id="OIR00922.1"/>
    </source>
</evidence>
<dbReference type="GO" id="GO:0000155">
    <property type="term" value="F:phosphorelay sensor kinase activity"/>
    <property type="evidence" value="ECO:0007669"/>
    <property type="project" value="InterPro"/>
</dbReference>
<dbReference type="GO" id="GO:0005737">
    <property type="term" value="C:cytoplasm"/>
    <property type="evidence" value="ECO:0007669"/>
    <property type="project" value="UniProtKB-SubCell"/>
</dbReference>
<dbReference type="PANTHER" id="PTHR24421:SF59">
    <property type="entry name" value="OXYGEN SENSOR HISTIDINE KINASE NREB"/>
    <property type="match status" value="1"/>
</dbReference>
<evidence type="ECO:0000256" key="3">
    <source>
        <dbReference type="ARBA" id="ARBA00004496"/>
    </source>
</evidence>
<dbReference type="InterPro" id="IPR000014">
    <property type="entry name" value="PAS"/>
</dbReference>
<keyword evidence="25" id="KW-0378">Hydrolase</keyword>
<dbReference type="InterPro" id="IPR011712">
    <property type="entry name" value="Sig_transdc_His_kin_sub3_dim/P"/>
</dbReference>
<keyword evidence="13" id="KW-0547">Nucleotide-binding</keyword>
<dbReference type="SUPFAM" id="SSF55785">
    <property type="entry name" value="PYP-like sensor domain (PAS domain)"/>
    <property type="match status" value="1"/>
</dbReference>
<comment type="function">
    <text evidence="19">Member of the two-component regulatory system NreB/NreC involved in the control of dissimilatory nitrate/nitrite reduction in response to oxygen. NreB functions as a direct oxygen sensor histidine kinase which is autophosphorylated, in the absence of oxygen, probably at the conserved histidine residue, and transfers its phosphate group probably to a conserved aspartate residue of NreC. NreB/NreC activates the expression of the nitrate (narGHJI) and nitrite (nir) reductase operons, as well as the putative nitrate transporter gene narT.</text>
</comment>
<evidence type="ECO:0000259" key="23">
    <source>
        <dbReference type="PROSITE" id="PS50112"/>
    </source>
</evidence>
<dbReference type="GO" id="GO:0000166">
    <property type="term" value="F:nucleotide binding"/>
    <property type="evidence" value="ECO:0007669"/>
    <property type="project" value="UniProtKB-KW"/>
</dbReference>
<feature type="transmembrane region" description="Helical" evidence="21">
    <location>
        <begin position="33"/>
        <end position="53"/>
    </location>
</feature>
<dbReference type="InterPro" id="IPR000700">
    <property type="entry name" value="PAS-assoc_C"/>
</dbReference>
<keyword evidence="15 21" id="KW-1133">Transmembrane helix</keyword>
<dbReference type="Pfam" id="PF08447">
    <property type="entry name" value="PAS_3"/>
    <property type="match status" value="1"/>
</dbReference>
<proteinExistence type="predicted"/>
<feature type="domain" description="Histidine kinase" evidence="22">
    <location>
        <begin position="180"/>
        <end position="409"/>
    </location>
</feature>
<dbReference type="Pfam" id="PF07730">
    <property type="entry name" value="HisKA_3"/>
    <property type="match status" value="1"/>
</dbReference>
<dbReference type="GO" id="GO:0051539">
    <property type="term" value="F:4 iron, 4 sulfur cluster binding"/>
    <property type="evidence" value="ECO:0007669"/>
    <property type="project" value="UniProtKB-KW"/>
</dbReference>
<evidence type="ECO:0000256" key="9">
    <source>
        <dbReference type="ARBA" id="ARBA00022679"/>
    </source>
</evidence>
<dbReference type="InterPro" id="IPR050482">
    <property type="entry name" value="Sensor_HK_TwoCompSys"/>
</dbReference>
<dbReference type="Gene3D" id="3.30.565.10">
    <property type="entry name" value="Histidine kinase-like ATPase, C-terminal domain"/>
    <property type="match status" value="1"/>
</dbReference>
<keyword evidence="5" id="KW-1003">Cell membrane</keyword>
<dbReference type="InterPro" id="IPR036890">
    <property type="entry name" value="HATPase_C_sf"/>
</dbReference>
<evidence type="ECO:0000256" key="18">
    <source>
        <dbReference type="ARBA" id="ARBA00023136"/>
    </source>
</evidence>
<keyword evidence="16" id="KW-0408">Iron</keyword>
<dbReference type="GO" id="GO:0046872">
    <property type="term" value="F:metal ion binding"/>
    <property type="evidence" value="ECO:0007669"/>
    <property type="project" value="UniProtKB-KW"/>
</dbReference>
<dbReference type="PROSITE" id="PS50112">
    <property type="entry name" value="PAS"/>
    <property type="match status" value="1"/>
</dbReference>
<evidence type="ECO:0000256" key="5">
    <source>
        <dbReference type="ARBA" id="ARBA00022475"/>
    </source>
</evidence>
<dbReference type="AlphaFoldDB" id="A0A1J5RYJ8"/>
<keyword evidence="7" id="KW-0963">Cytoplasm</keyword>
<evidence type="ECO:0000256" key="8">
    <source>
        <dbReference type="ARBA" id="ARBA00022519"/>
    </source>
</evidence>
<dbReference type="InterPro" id="IPR035965">
    <property type="entry name" value="PAS-like_dom_sf"/>
</dbReference>
<feature type="domain" description="PAC" evidence="24">
    <location>
        <begin position="141"/>
        <end position="193"/>
    </location>
</feature>
<keyword evidence="17" id="KW-0411">Iron-sulfur</keyword>
<dbReference type="GO" id="GO:0016787">
    <property type="term" value="F:hydrolase activity"/>
    <property type="evidence" value="ECO:0007669"/>
    <property type="project" value="UniProtKB-KW"/>
</dbReference>
<keyword evidence="12" id="KW-0677">Repeat</keyword>
<keyword evidence="9 25" id="KW-0808">Transferase</keyword>
<evidence type="ECO:0000256" key="1">
    <source>
        <dbReference type="ARBA" id="ARBA00001966"/>
    </source>
</evidence>
<dbReference type="Gene3D" id="2.10.70.100">
    <property type="match status" value="1"/>
</dbReference>
<name>A0A1J5RYJ8_9ZZZZ</name>
<evidence type="ECO:0000256" key="4">
    <source>
        <dbReference type="ARBA" id="ARBA00017322"/>
    </source>
</evidence>
<evidence type="ECO:0000256" key="15">
    <source>
        <dbReference type="ARBA" id="ARBA00022989"/>
    </source>
</evidence>
<dbReference type="PROSITE" id="PS50109">
    <property type="entry name" value="HIS_KIN"/>
    <property type="match status" value="1"/>
</dbReference>
<evidence type="ECO:0000256" key="21">
    <source>
        <dbReference type="SAM" id="Phobius"/>
    </source>
</evidence>
<feature type="domain" description="PAS" evidence="23">
    <location>
        <begin position="91"/>
        <end position="138"/>
    </location>
</feature>
<dbReference type="InterPro" id="IPR005467">
    <property type="entry name" value="His_kinase_dom"/>
</dbReference>
<keyword evidence="8" id="KW-0997">Cell inner membrane</keyword>
<evidence type="ECO:0000256" key="10">
    <source>
        <dbReference type="ARBA" id="ARBA00022692"/>
    </source>
</evidence>
<evidence type="ECO:0000256" key="13">
    <source>
        <dbReference type="ARBA" id="ARBA00022741"/>
    </source>
</evidence>
<evidence type="ECO:0000256" key="12">
    <source>
        <dbReference type="ARBA" id="ARBA00022737"/>
    </source>
</evidence>
<keyword evidence="18 21" id="KW-0472">Membrane</keyword>
<evidence type="ECO:0000259" key="22">
    <source>
        <dbReference type="PROSITE" id="PS50109"/>
    </source>
</evidence>
<accession>A0A1J5RYJ8</accession>
<dbReference type="PANTHER" id="PTHR24421">
    <property type="entry name" value="NITRATE/NITRITE SENSOR PROTEIN NARX-RELATED"/>
    <property type="match status" value="1"/>
</dbReference>
<dbReference type="Gene3D" id="1.20.5.1930">
    <property type="match status" value="1"/>
</dbReference>
<dbReference type="EMBL" id="MLJW01000090">
    <property type="protein sequence ID" value="OIR00922.1"/>
    <property type="molecule type" value="Genomic_DNA"/>
</dbReference>
<dbReference type="SUPFAM" id="SSF55874">
    <property type="entry name" value="ATPase domain of HSP90 chaperone/DNA topoisomerase II/histidine kinase"/>
    <property type="match status" value="1"/>
</dbReference>
<dbReference type="InterPro" id="IPR001610">
    <property type="entry name" value="PAC"/>
</dbReference>
<dbReference type="PROSITE" id="PS50113">
    <property type="entry name" value="PAC"/>
    <property type="match status" value="1"/>
</dbReference>
<keyword evidence="6" id="KW-0004">4Fe-4S</keyword>
<reference evidence="25" key="1">
    <citation type="submission" date="2016-10" db="EMBL/GenBank/DDBJ databases">
        <title>Sequence of Gallionella enrichment culture.</title>
        <authorList>
            <person name="Poehlein A."/>
            <person name="Muehling M."/>
            <person name="Daniel R."/>
        </authorList>
    </citation>
    <scope>NUCLEOTIDE SEQUENCE</scope>
</reference>
<comment type="cofactor">
    <cofactor evidence="1">
        <name>[4Fe-4S] cluster</name>
        <dbReference type="ChEBI" id="CHEBI:49883"/>
    </cofactor>
</comment>
<evidence type="ECO:0000256" key="19">
    <source>
        <dbReference type="ARBA" id="ARBA00024827"/>
    </source>
</evidence>
<dbReference type="InterPro" id="IPR004358">
    <property type="entry name" value="Sig_transdc_His_kin-like_C"/>
</dbReference>
<dbReference type="InterPro" id="IPR003594">
    <property type="entry name" value="HATPase_dom"/>
</dbReference>
<dbReference type="NCBIfam" id="TIGR00229">
    <property type="entry name" value="sensory_box"/>
    <property type="match status" value="1"/>
</dbReference>
<dbReference type="CDD" id="cd16917">
    <property type="entry name" value="HATPase_UhpB-NarQ-NarX-like"/>
    <property type="match status" value="1"/>
</dbReference>
<dbReference type="Pfam" id="PF02518">
    <property type="entry name" value="HATPase_c"/>
    <property type="match status" value="1"/>
</dbReference>
<evidence type="ECO:0000256" key="2">
    <source>
        <dbReference type="ARBA" id="ARBA00004429"/>
    </source>
</evidence>
<evidence type="ECO:0000256" key="7">
    <source>
        <dbReference type="ARBA" id="ARBA00022490"/>
    </source>
</evidence>
<protein>
    <recommendedName>
        <fullName evidence="4">Oxygen sensor histidine kinase NreB</fullName>
    </recommendedName>
    <alternativeName>
        <fullName evidence="20">Nitrogen regulation protein B</fullName>
    </alternativeName>
</protein>
<organism evidence="25">
    <name type="scientific">mine drainage metagenome</name>
    <dbReference type="NCBI Taxonomy" id="410659"/>
    <lineage>
        <taxon>unclassified sequences</taxon>
        <taxon>metagenomes</taxon>
        <taxon>ecological metagenomes</taxon>
    </lineage>
</organism>
<dbReference type="PRINTS" id="PR00344">
    <property type="entry name" value="BCTRLSENSOR"/>
</dbReference>
<comment type="subcellular location">
    <subcellularLocation>
        <location evidence="2">Cell inner membrane</location>
        <topology evidence="2">Multi-pass membrane protein</topology>
    </subcellularLocation>
    <subcellularLocation>
        <location evidence="3">Cytoplasm</location>
    </subcellularLocation>
</comment>
<dbReference type="FunFam" id="2.10.70.100:FF:000001">
    <property type="entry name" value="Sensory transduction histidine kinase"/>
    <property type="match status" value="1"/>
</dbReference>
<dbReference type="SMART" id="SM00086">
    <property type="entry name" value="PAC"/>
    <property type="match status" value="1"/>
</dbReference>